<dbReference type="PROSITE" id="PS51257">
    <property type="entry name" value="PROKAR_LIPOPROTEIN"/>
    <property type="match status" value="1"/>
</dbReference>
<evidence type="ECO:0000313" key="1">
    <source>
        <dbReference type="EMBL" id="MCV2865539.1"/>
    </source>
</evidence>
<protein>
    <recommendedName>
        <fullName evidence="3">Lipoprotein</fullName>
    </recommendedName>
</protein>
<dbReference type="RefSeq" id="WP_263722063.1">
    <property type="nucleotide sequence ID" value="NZ_JAOWLA010000011.1"/>
</dbReference>
<proteinExistence type="predicted"/>
<evidence type="ECO:0000313" key="2">
    <source>
        <dbReference type="Proteomes" id="UP001652503"/>
    </source>
</evidence>
<name>A0ABT2Z326_9RHOB</name>
<reference evidence="1 2" key="1">
    <citation type="submission" date="2022-10" db="EMBL/GenBank/DDBJ databases">
        <title>Defluviimonas sp. nov., isolated from ocean surface water.</title>
        <authorList>
            <person name="He W."/>
            <person name="Wang L."/>
            <person name="Zhang D.-F."/>
        </authorList>
    </citation>
    <scope>NUCLEOTIDE SEQUENCE [LARGE SCALE GENOMIC DNA]</scope>
    <source>
        <strain evidence="1 2">WL0075</strain>
    </source>
</reference>
<gene>
    <name evidence="1" type="ORF">OE647_12470</name>
</gene>
<comment type="caution">
    <text evidence="1">The sequence shown here is derived from an EMBL/GenBank/DDBJ whole genome shotgun (WGS) entry which is preliminary data.</text>
</comment>
<keyword evidence="2" id="KW-1185">Reference proteome</keyword>
<sequence length="209" mass="22448">MRKSVAAIFTLGTFLTLSGCLGETNAQAQRAQLRLPEPPAQTRTQTPEVTKAAAAASRNFSIYLTGYTYWDNTPPGSSAIARPVVHRRAGGSGTWADPITIAVGHRIEGGRQSLDYPAGSRFYLPRLRKYAIVEDVCGDGAKPQDGPCHTGHRGHPWLDIWIGGRGQSPEASDACARRITAVQQAIFNPPRDLPVEPGEIAANGCRVFG</sequence>
<evidence type="ECO:0008006" key="3">
    <source>
        <dbReference type="Google" id="ProtNLM"/>
    </source>
</evidence>
<organism evidence="1 2">
    <name type="scientific">Albidovulum sediminicola</name>
    <dbReference type="NCBI Taxonomy" id="2984331"/>
    <lineage>
        <taxon>Bacteria</taxon>
        <taxon>Pseudomonadati</taxon>
        <taxon>Pseudomonadota</taxon>
        <taxon>Alphaproteobacteria</taxon>
        <taxon>Rhodobacterales</taxon>
        <taxon>Paracoccaceae</taxon>
        <taxon>Albidovulum</taxon>
    </lineage>
</organism>
<dbReference type="Proteomes" id="UP001652503">
    <property type="component" value="Unassembled WGS sequence"/>
</dbReference>
<dbReference type="EMBL" id="JAOWLA010000011">
    <property type="protein sequence ID" value="MCV2865539.1"/>
    <property type="molecule type" value="Genomic_DNA"/>
</dbReference>
<accession>A0ABT2Z326</accession>